<keyword evidence="2" id="KW-0472">Membrane</keyword>
<proteinExistence type="predicted"/>
<gene>
    <name evidence="3" type="ORF">BU23DRAFT_594788</name>
</gene>
<feature type="region of interest" description="Disordered" evidence="1">
    <location>
        <begin position="153"/>
        <end position="180"/>
    </location>
</feature>
<keyword evidence="4" id="KW-1185">Reference proteome</keyword>
<keyword evidence="2" id="KW-0812">Transmembrane</keyword>
<feature type="transmembrane region" description="Helical" evidence="2">
    <location>
        <begin position="72"/>
        <end position="90"/>
    </location>
</feature>
<organism evidence="3 4">
    <name type="scientific">Bimuria novae-zelandiae CBS 107.79</name>
    <dbReference type="NCBI Taxonomy" id="1447943"/>
    <lineage>
        <taxon>Eukaryota</taxon>
        <taxon>Fungi</taxon>
        <taxon>Dikarya</taxon>
        <taxon>Ascomycota</taxon>
        <taxon>Pezizomycotina</taxon>
        <taxon>Dothideomycetes</taxon>
        <taxon>Pleosporomycetidae</taxon>
        <taxon>Pleosporales</taxon>
        <taxon>Massarineae</taxon>
        <taxon>Didymosphaeriaceae</taxon>
        <taxon>Bimuria</taxon>
    </lineage>
</organism>
<reference evidence="3" key="1">
    <citation type="journal article" date="2020" name="Stud. Mycol.">
        <title>101 Dothideomycetes genomes: a test case for predicting lifestyles and emergence of pathogens.</title>
        <authorList>
            <person name="Haridas S."/>
            <person name="Albert R."/>
            <person name="Binder M."/>
            <person name="Bloem J."/>
            <person name="Labutti K."/>
            <person name="Salamov A."/>
            <person name="Andreopoulos B."/>
            <person name="Baker S."/>
            <person name="Barry K."/>
            <person name="Bills G."/>
            <person name="Bluhm B."/>
            <person name="Cannon C."/>
            <person name="Castanera R."/>
            <person name="Culley D."/>
            <person name="Daum C."/>
            <person name="Ezra D."/>
            <person name="Gonzalez J."/>
            <person name="Henrissat B."/>
            <person name="Kuo A."/>
            <person name="Liang C."/>
            <person name="Lipzen A."/>
            <person name="Lutzoni F."/>
            <person name="Magnuson J."/>
            <person name="Mondo S."/>
            <person name="Nolan M."/>
            <person name="Ohm R."/>
            <person name="Pangilinan J."/>
            <person name="Park H.-J."/>
            <person name="Ramirez L."/>
            <person name="Alfaro M."/>
            <person name="Sun H."/>
            <person name="Tritt A."/>
            <person name="Yoshinaga Y."/>
            <person name="Zwiers L.-H."/>
            <person name="Turgeon B."/>
            <person name="Goodwin S."/>
            <person name="Spatafora J."/>
            <person name="Crous P."/>
            <person name="Grigoriev I."/>
        </authorList>
    </citation>
    <scope>NUCLEOTIDE SEQUENCE</scope>
    <source>
        <strain evidence="3">CBS 107.79</strain>
    </source>
</reference>
<feature type="transmembrane region" description="Helical" evidence="2">
    <location>
        <begin position="102"/>
        <end position="123"/>
    </location>
</feature>
<keyword evidence="2" id="KW-1133">Transmembrane helix</keyword>
<evidence type="ECO:0000313" key="4">
    <source>
        <dbReference type="Proteomes" id="UP000800036"/>
    </source>
</evidence>
<dbReference type="EMBL" id="ML976657">
    <property type="protein sequence ID" value="KAF1979549.1"/>
    <property type="molecule type" value="Genomic_DNA"/>
</dbReference>
<sequence length="213" mass="23773">MSSTNNFVHTAFAARFPAPSAPTDTNIYPPQKFQAKVHAYARGIVIDIWNLVATFFKVLAKVTWNILKEIPLKTKLIVAAAVMFNATALYNDLSFFGTPHGWGVGAVSLTCVVITITGAYKYVAYRESCEARKPVVENVAHLKKATKIVNELEKEEKAERRRQEATSPPWGYVSFTEPEEELSLPESVANRYVGNLWEDESKSPASPTFPRFS</sequence>
<feature type="compositionally biased region" description="Basic and acidic residues" evidence="1">
    <location>
        <begin position="153"/>
        <end position="164"/>
    </location>
</feature>
<dbReference type="AlphaFoldDB" id="A0A6A5VSI2"/>
<evidence type="ECO:0000256" key="1">
    <source>
        <dbReference type="SAM" id="MobiDB-lite"/>
    </source>
</evidence>
<evidence type="ECO:0000256" key="2">
    <source>
        <dbReference type="SAM" id="Phobius"/>
    </source>
</evidence>
<name>A0A6A5VSI2_9PLEO</name>
<accession>A0A6A5VSI2</accession>
<evidence type="ECO:0000313" key="3">
    <source>
        <dbReference type="EMBL" id="KAF1979549.1"/>
    </source>
</evidence>
<dbReference type="Proteomes" id="UP000800036">
    <property type="component" value="Unassembled WGS sequence"/>
</dbReference>
<protein>
    <submittedName>
        <fullName evidence="3">Uncharacterized protein</fullName>
    </submittedName>
</protein>